<evidence type="ECO:0000313" key="2">
    <source>
        <dbReference type="Proteomes" id="UP000230069"/>
    </source>
</evidence>
<proteinExistence type="predicted"/>
<dbReference type="EMBL" id="KZ305078">
    <property type="protein sequence ID" value="PIA29201.1"/>
    <property type="molecule type" value="Genomic_DNA"/>
</dbReference>
<evidence type="ECO:0000313" key="1">
    <source>
        <dbReference type="EMBL" id="PIA29201.1"/>
    </source>
</evidence>
<dbReference type="AlphaFoldDB" id="A0A2G5CD38"/>
<dbReference type="Proteomes" id="UP000230069">
    <property type="component" value="Unassembled WGS sequence"/>
</dbReference>
<organism evidence="1 2">
    <name type="scientific">Aquilegia coerulea</name>
    <name type="common">Rocky mountain columbine</name>
    <dbReference type="NCBI Taxonomy" id="218851"/>
    <lineage>
        <taxon>Eukaryota</taxon>
        <taxon>Viridiplantae</taxon>
        <taxon>Streptophyta</taxon>
        <taxon>Embryophyta</taxon>
        <taxon>Tracheophyta</taxon>
        <taxon>Spermatophyta</taxon>
        <taxon>Magnoliopsida</taxon>
        <taxon>Ranunculales</taxon>
        <taxon>Ranunculaceae</taxon>
        <taxon>Thalictroideae</taxon>
        <taxon>Aquilegia</taxon>
    </lineage>
</organism>
<keyword evidence="2" id="KW-1185">Reference proteome</keyword>
<sequence>MELLLDLRGCQIGKVAEPLCYLRVLHTHPYFDILDPSIHSICNLLDLGLVQSICRLDSVTEARVLL</sequence>
<protein>
    <submittedName>
        <fullName evidence="1">Uncharacterized protein</fullName>
    </submittedName>
</protein>
<name>A0A2G5CD38_AQUCA</name>
<reference evidence="1 2" key="1">
    <citation type="submission" date="2017-09" db="EMBL/GenBank/DDBJ databases">
        <title>WGS assembly of Aquilegia coerulea Goldsmith.</title>
        <authorList>
            <person name="Hodges S."/>
            <person name="Kramer E."/>
            <person name="Nordborg M."/>
            <person name="Tomkins J."/>
            <person name="Borevitz J."/>
            <person name="Derieg N."/>
            <person name="Yan J."/>
            <person name="Mihaltcheva S."/>
            <person name="Hayes R.D."/>
            <person name="Rokhsar D."/>
        </authorList>
    </citation>
    <scope>NUCLEOTIDE SEQUENCE [LARGE SCALE GENOMIC DNA]</scope>
    <source>
        <strain evidence="2">cv. Goldsmith</strain>
    </source>
</reference>
<accession>A0A2G5CD38</accession>
<dbReference type="InParanoid" id="A0A2G5CD38"/>
<gene>
    <name evidence="1" type="ORF">AQUCO_06100007v1</name>
</gene>